<keyword evidence="2" id="KW-1185">Reference proteome</keyword>
<reference evidence="2" key="1">
    <citation type="submission" date="2016-12" db="EMBL/GenBank/DDBJ databases">
        <authorList>
            <person name="Brunel B."/>
        </authorList>
    </citation>
    <scope>NUCLEOTIDE SEQUENCE [LARGE SCALE GENOMIC DNA]</scope>
</reference>
<dbReference type="AlphaFoldDB" id="A0A2P9AXW0"/>
<evidence type="ECO:0000313" key="1">
    <source>
        <dbReference type="EMBL" id="SJM36024.1"/>
    </source>
</evidence>
<gene>
    <name evidence="1" type="ORF">BQ8482_910003</name>
</gene>
<organism evidence="1 2">
    <name type="scientific">Mesorhizobium delmotii</name>
    <dbReference type="NCBI Taxonomy" id="1631247"/>
    <lineage>
        <taxon>Bacteria</taxon>
        <taxon>Pseudomonadati</taxon>
        <taxon>Pseudomonadota</taxon>
        <taxon>Alphaproteobacteria</taxon>
        <taxon>Hyphomicrobiales</taxon>
        <taxon>Phyllobacteriaceae</taxon>
        <taxon>Mesorhizobium</taxon>
    </lineage>
</organism>
<name>A0A2P9AXW0_9HYPH</name>
<dbReference type="EMBL" id="FUIG01000105">
    <property type="protein sequence ID" value="SJM36024.1"/>
    <property type="molecule type" value="Genomic_DNA"/>
</dbReference>
<evidence type="ECO:0000313" key="2">
    <source>
        <dbReference type="Proteomes" id="UP000245698"/>
    </source>
</evidence>
<accession>A0A2P9AXW0</accession>
<sequence>MANVSVLDWSCELRGHNRNANCDADGKSRSSDRNDVKARVTTYNIAAHASTRHDRHGFPVPLRLNALRSRQNSCRERFAR</sequence>
<protein>
    <submittedName>
        <fullName evidence="1">Uncharacterized protein</fullName>
    </submittedName>
</protein>
<dbReference type="Proteomes" id="UP000245698">
    <property type="component" value="Unassembled WGS sequence"/>
</dbReference>
<proteinExistence type="predicted"/>